<proteinExistence type="predicted"/>
<gene>
    <name evidence="1" type="ORF">D6D01_05795</name>
</gene>
<organism evidence="1 2">
    <name type="scientific">Aureobasidium pullulans</name>
    <name type="common">Black yeast</name>
    <name type="synonym">Pullularia pullulans</name>
    <dbReference type="NCBI Taxonomy" id="5580"/>
    <lineage>
        <taxon>Eukaryota</taxon>
        <taxon>Fungi</taxon>
        <taxon>Dikarya</taxon>
        <taxon>Ascomycota</taxon>
        <taxon>Pezizomycotina</taxon>
        <taxon>Dothideomycetes</taxon>
        <taxon>Dothideomycetidae</taxon>
        <taxon>Dothideales</taxon>
        <taxon>Saccotheciaceae</taxon>
        <taxon>Aureobasidium</taxon>
    </lineage>
</organism>
<evidence type="ECO:0000313" key="2">
    <source>
        <dbReference type="Proteomes" id="UP000306584"/>
    </source>
</evidence>
<dbReference type="EMBL" id="QZBD01000229">
    <property type="protein sequence ID" value="THY23982.1"/>
    <property type="molecule type" value="Genomic_DNA"/>
</dbReference>
<dbReference type="AlphaFoldDB" id="A0A4S9L5S9"/>
<comment type="caution">
    <text evidence="1">The sequence shown here is derived from an EMBL/GenBank/DDBJ whole genome shotgun (WGS) entry which is preliminary data.</text>
</comment>
<reference evidence="1 2" key="1">
    <citation type="submission" date="2018-10" db="EMBL/GenBank/DDBJ databases">
        <title>Fifty Aureobasidium pullulans genomes reveal a recombining polyextremotolerant generalist.</title>
        <authorList>
            <person name="Gostincar C."/>
            <person name="Turk M."/>
            <person name="Zajc J."/>
            <person name="Gunde-Cimerman N."/>
        </authorList>
    </citation>
    <scope>NUCLEOTIDE SEQUENCE [LARGE SCALE GENOMIC DNA]</scope>
    <source>
        <strain evidence="1 2">EXF-6604</strain>
    </source>
</reference>
<accession>A0A4S9L5S9</accession>
<name>A0A4S9L5S9_AURPU</name>
<dbReference type="Proteomes" id="UP000306584">
    <property type="component" value="Unassembled WGS sequence"/>
</dbReference>
<evidence type="ECO:0000313" key="1">
    <source>
        <dbReference type="EMBL" id="THY23982.1"/>
    </source>
</evidence>
<protein>
    <submittedName>
        <fullName evidence="1">Uncharacterized protein</fullName>
    </submittedName>
</protein>
<sequence length="120" mass="13828">MLCNDPEFAVSRNINSQSQHQNNQSYTMKFTAITAGLLTFSTLGQAAINLTWTPDEVGRIRIGDEIRVSWETDRTYDLEFKFVKWQRDGWKPITTSFQMLRQPAGEGGYVFEVPRVPHNK</sequence>